<organism evidence="3 4">
    <name type="scientific">Streptosporangium canum</name>
    <dbReference type="NCBI Taxonomy" id="324952"/>
    <lineage>
        <taxon>Bacteria</taxon>
        <taxon>Bacillati</taxon>
        <taxon>Actinomycetota</taxon>
        <taxon>Actinomycetes</taxon>
        <taxon>Streptosporangiales</taxon>
        <taxon>Streptosporangiaceae</taxon>
        <taxon>Streptosporangium</taxon>
    </lineage>
</organism>
<name>A0A1I3P9T6_9ACTN</name>
<keyword evidence="2" id="KW-1133">Transmembrane helix</keyword>
<dbReference type="RefSeq" id="WP_245789284.1">
    <property type="nucleotide sequence ID" value="NZ_FOQY01000007.1"/>
</dbReference>
<protein>
    <submittedName>
        <fullName evidence="3">TIGR02611 family protein</fullName>
    </submittedName>
</protein>
<evidence type="ECO:0000256" key="1">
    <source>
        <dbReference type="SAM" id="MobiDB-lite"/>
    </source>
</evidence>
<dbReference type="InterPro" id="IPR013434">
    <property type="entry name" value="CHP02611"/>
</dbReference>
<feature type="transmembrane region" description="Helical" evidence="2">
    <location>
        <begin position="132"/>
        <end position="154"/>
    </location>
</feature>
<dbReference type="InterPro" id="IPR019099">
    <property type="entry name" value="Uncharacterised_PGPGW_TM"/>
</dbReference>
<dbReference type="GeneID" id="96304310"/>
<feature type="transmembrane region" description="Helical" evidence="2">
    <location>
        <begin position="175"/>
        <end position="195"/>
    </location>
</feature>
<dbReference type="EMBL" id="FOQY01000007">
    <property type="protein sequence ID" value="SFJ18161.1"/>
    <property type="molecule type" value="Genomic_DNA"/>
</dbReference>
<dbReference type="NCBIfam" id="TIGR02611">
    <property type="entry name" value="TIGR02611 family protein"/>
    <property type="match status" value="1"/>
</dbReference>
<reference evidence="4" key="1">
    <citation type="submission" date="2016-10" db="EMBL/GenBank/DDBJ databases">
        <authorList>
            <person name="Varghese N."/>
            <person name="Submissions S."/>
        </authorList>
    </citation>
    <scope>NUCLEOTIDE SEQUENCE [LARGE SCALE GENOMIC DNA]</scope>
    <source>
        <strain evidence="4">CGMCC 4.2126</strain>
    </source>
</reference>
<evidence type="ECO:0000313" key="3">
    <source>
        <dbReference type="EMBL" id="SFJ18161.1"/>
    </source>
</evidence>
<feature type="compositionally biased region" description="Low complexity" evidence="1">
    <location>
        <begin position="31"/>
        <end position="55"/>
    </location>
</feature>
<feature type="transmembrane region" description="Helical" evidence="2">
    <location>
        <begin position="105"/>
        <end position="126"/>
    </location>
</feature>
<proteinExistence type="predicted"/>
<dbReference type="AlphaFoldDB" id="A0A1I3P9T6"/>
<feature type="region of interest" description="Disordered" evidence="1">
    <location>
        <begin position="1"/>
        <end position="74"/>
    </location>
</feature>
<evidence type="ECO:0000313" key="4">
    <source>
        <dbReference type="Proteomes" id="UP000199111"/>
    </source>
</evidence>
<dbReference type="Proteomes" id="UP000199111">
    <property type="component" value="Unassembled WGS sequence"/>
</dbReference>
<dbReference type="Pfam" id="PF09656">
    <property type="entry name" value="PGPGW"/>
    <property type="match status" value="1"/>
</dbReference>
<keyword evidence="2" id="KW-0472">Membrane</keyword>
<keyword evidence="4" id="KW-1185">Reference proteome</keyword>
<keyword evidence="2" id="KW-0812">Transmembrane</keyword>
<accession>A0A1I3P9T6</accession>
<sequence length="213" mass="22051">MAISDGVRNTQDGAEWPSETGGAGASRPEPGHTGASPSGAGAAGTSRSGTGDTGSPWAETGAPQSGTGAPWAETGDADVLKDEAARRSGIHGWLDGVRSTRTGHLTLKIVIGVIGAMLVIAGLIMVPFPGPGWLVVFAGLAVLATEFHWARRLLEFGKRTLSAWTTWLGRQGWTVKILVVLVAAVAATAIVYYGLKLSLGLDLVTEAQKLINR</sequence>
<gene>
    <name evidence="3" type="ORF">SAMN05216275_10713</name>
</gene>
<evidence type="ECO:0000256" key="2">
    <source>
        <dbReference type="SAM" id="Phobius"/>
    </source>
</evidence>